<dbReference type="STRING" id="439228.SAMN06295920_11741"/>
<organism evidence="5 6">
    <name type="scientific">Rhizorhabdus histidinilytica</name>
    <dbReference type="NCBI Taxonomy" id="439228"/>
    <lineage>
        <taxon>Bacteria</taxon>
        <taxon>Pseudomonadati</taxon>
        <taxon>Pseudomonadota</taxon>
        <taxon>Alphaproteobacteria</taxon>
        <taxon>Sphingomonadales</taxon>
        <taxon>Sphingomonadaceae</taxon>
        <taxon>Rhizorhabdus</taxon>
    </lineage>
</organism>
<comment type="subunit">
    <text evidence="2">Interacts with COX5B; this interaction may contribute to localize PYROXD2 to the inner face of the inner mitochondrial membrane.</text>
</comment>
<dbReference type="GO" id="GO:0016491">
    <property type="term" value="F:oxidoreductase activity"/>
    <property type="evidence" value="ECO:0007669"/>
    <property type="project" value="InterPro"/>
</dbReference>
<dbReference type="EMBL" id="FUYM01000017">
    <property type="protein sequence ID" value="SKC10397.1"/>
    <property type="molecule type" value="Genomic_DNA"/>
</dbReference>
<evidence type="ECO:0000259" key="4">
    <source>
        <dbReference type="Pfam" id="PF01593"/>
    </source>
</evidence>
<dbReference type="PRINTS" id="PR00891">
    <property type="entry name" value="RABGDIREP"/>
</dbReference>
<proteinExistence type="predicted"/>
<accession>A0A1T5GPT3</accession>
<sequence length="523" mass="55514">MNAQWDVVIIGSGINSLVCAAELALKGRRVLVLEREEVAGGCMRTAEATLPGFRHDLFAMSLPLFVTAAHYPLLGPKLAEQGLRLLTAPQPTAVVLGDGRSVVFGQSREANAALFDSLHPGDGAAYVRAMREIEANAPLIFGLLRQEPRSRGTLGLLGRTLLRERIDGLAGLTGDFLRPMRAWLEQDFGSDLARALIAPWILHTGLGPDAPLSALMGKLILFTLEAVGIPFVEGGIAQLVAAFTALIEAQGGQVATGADVTRILVERGAATGIETADGRRIMARRGVVANVTPTQLYGRLLSDPPPAQAERARRYVYGRADMQIHLALSEPPRWRDSALDGVALIHVTPGLNGVSRAVNEAERGLLPVEGTIVVGQPASTDPSRVPPGQGLLWVQLQELPRQVRGDAAGLIVPPAGGRWSPALAEAYAARILDRLRGCIANFDGALLKTTILSPADLEAMNMNLVGGDPYSGACSIDQFHLFRPIAGGRNHDTPVRRLFHIGASTHPGPGLAGMSGHMVAARL</sequence>
<dbReference type="PANTHER" id="PTHR10668:SF105">
    <property type="entry name" value="DEHYDROGENASE-RELATED"/>
    <property type="match status" value="1"/>
</dbReference>
<protein>
    <recommendedName>
        <fullName evidence="3">Pyridine nucleotide-disulfide oxidoreductase domain-containing protein 2</fullName>
    </recommendedName>
</protein>
<evidence type="ECO:0000256" key="1">
    <source>
        <dbReference type="ARBA" id="ARBA00037217"/>
    </source>
</evidence>
<comment type="function">
    <text evidence="1">Probable oxidoreductase that may play a role as regulator of mitochondrial function.</text>
</comment>
<evidence type="ECO:0000256" key="2">
    <source>
        <dbReference type="ARBA" id="ARBA00038825"/>
    </source>
</evidence>
<name>A0A1T5GPT3_9SPHN</name>
<dbReference type="AlphaFoldDB" id="A0A1T5GPT3"/>
<reference evidence="6" key="1">
    <citation type="submission" date="2017-02" db="EMBL/GenBank/DDBJ databases">
        <authorList>
            <person name="Varghese N."/>
            <person name="Submissions S."/>
        </authorList>
    </citation>
    <scope>NUCLEOTIDE SEQUENCE [LARGE SCALE GENOMIC DNA]</scope>
    <source>
        <strain evidence="6">UM2</strain>
    </source>
</reference>
<evidence type="ECO:0000256" key="3">
    <source>
        <dbReference type="ARBA" id="ARBA00040298"/>
    </source>
</evidence>
<evidence type="ECO:0000313" key="6">
    <source>
        <dbReference type="Proteomes" id="UP000189818"/>
    </source>
</evidence>
<dbReference type="Pfam" id="PF01593">
    <property type="entry name" value="Amino_oxidase"/>
    <property type="match status" value="1"/>
</dbReference>
<dbReference type="InterPro" id="IPR036188">
    <property type="entry name" value="FAD/NAD-bd_sf"/>
</dbReference>
<feature type="domain" description="Amine oxidase" evidence="4">
    <location>
        <begin position="17"/>
        <end position="410"/>
    </location>
</feature>
<dbReference type="RefSeq" id="WP_079650841.1">
    <property type="nucleotide sequence ID" value="NZ_FUYM01000017.1"/>
</dbReference>
<dbReference type="OrthoDB" id="9774675at2"/>
<dbReference type="InterPro" id="IPR002937">
    <property type="entry name" value="Amino_oxidase"/>
</dbReference>
<dbReference type="GO" id="GO:0005092">
    <property type="term" value="F:GDP-dissociation inhibitor activity"/>
    <property type="evidence" value="ECO:0007669"/>
    <property type="project" value="InterPro"/>
</dbReference>
<dbReference type="Gene3D" id="3.50.50.60">
    <property type="entry name" value="FAD/NAD(P)-binding domain"/>
    <property type="match status" value="2"/>
</dbReference>
<dbReference type="PANTHER" id="PTHR10668">
    <property type="entry name" value="PHYTOENE DEHYDROGENASE"/>
    <property type="match status" value="1"/>
</dbReference>
<dbReference type="GO" id="GO:0007264">
    <property type="term" value="P:small GTPase-mediated signal transduction"/>
    <property type="evidence" value="ECO:0007669"/>
    <property type="project" value="InterPro"/>
</dbReference>
<evidence type="ECO:0000313" key="5">
    <source>
        <dbReference type="EMBL" id="SKC10397.1"/>
    </source>
</evidence>
<gene>
    <name evidence="5" type="ORF">SAMN06295920_11741</name>
</gene>
<dbReference type="Proteomes" id="UP000189818">
    <property type="component" value="Unassembled WGS sequence"/>
</dbReference>
<dbReference type="SUPFAM" id="SSF51905">
    <property type="entry name" value="FAD/NAD(P)-binding domain"/>
    <property type="match status" value="1"/>
</dbReference>
<keyword evidence="6" id="KW-1185">Reference proteome</keyword>
<dbReference type="InterPro" id="IPR018203">
    <property type="entry name" value="GDP_dissociation_inhibitor"/>
</dbReference>